<evidence type="ECO:0000256" key="1">
    <source>
        <dbReference type="SAM" id="Phobius"/>
    </source>
</evidence>
<dbReference type="Proteomes" id="UP000203589">
    <property type="component" value="Chromosome"/>
</dbReference>
<dbReference type="OrthoDB" id="7832851at2"/>
<protein>
    <submittedName>
        <fullName evidence="2">Membrane protein</fullName>
    </submittedName>
</protein>
<feature type="transmembrane region" description="Helical" evidence="1">
    <location>
        <begin position="209"/>
        <end position="229"/>
    </location>
</feature>
<feature type="transmembrane region" description="Helical" evidence="1">
    <location>
        <begin position="403"/>
        <end position="421"/>
    </location>
</feature>
<organism evidence="2 3">
    <name type="scientific">Antarctobacter heliothermus</name>
    <dbReference type="NCBI Taxonomy" id="74033"/>
    <lineage>
        <taxon>Bacteria</taxon>
        <taxon>Pseudomonadati</taxon>
        <taxon>Pseudomonadota</taxon>
        <taxon>Alphaproteobacteria</taxon>
        <taxon>Rhodobacterales</taxon>
        <taxon>Roseobacteraceae</taxon>
        <taxon>Antarctobacter</taxon>
    </lineage>
</organism>
<name>A0A222DZS2_9RHOB</name>
<keyword evidence="1" id="KW-1133">Transmembrane helix</keyword>
<keyword evidence="1" id="KW-0812">Transmembrane</keyword>
<evidence type="ECO:0000313" key="3">
    <source>
        <dbReference type="Proteomes" id="UP000203589"/>
    </source>
</evidence>
<proteinExistence type="predicted"/>
<accession>A0A222DZS2</accession>
<feature type="transmembrane region" description="Helical" evidence="1">
    <location>
        <begin position="176"/>
        <end position="203"/>
    </location>
</feature>
<gene>
    <name evidence="2" type="ORF">ANTHELSMS3_00746</name>
</gene>
<feature type="transmembrane region" description="Helical" evidence="1">
    <location>
        <begin position="441"/>
        <end position="462"/>
    </location>
</feature>
<feature type="transmembrane region" description="Helical" evidence="1">
    <location>
        <begin position="12"/>
        <end position="33"/>
    </location>
</feature>
<feature type="transmembrane region" description="Helical" evidence="1">
    <location>
        <begin position="40"/>
        <end position="58"/>
    </location>
</feature>
<dbReference type="EMBL" id="CP022540">
    <property type="protein sequence ID" value="ASP19464.1"/>
    <property type="molecule type" value="Genomic_DNA"/>
</dbReference>
<feature type="transmembrane region" description="Helical" evidence="1">
    <location>
        <begin position="249"/>
        <end position="271"/>
    </location>
</feature>
<keyword evidence="3" id="KW-1185">Reference proteome</keyword>
<dbReference type="RefSeq" id="WP_094033698.1">
    <property type="nucleotide sequence ID" value="NZ_CP022540.1"/>
</dbReference>
<feature type="transmembrane region" description="Helical" evidence="1">
    <location>
        <begin position="365"/>
        <end position="391"/>
    </location>
</feature>
<evidence type="ECO:0000313" key="2">
    <source>
        <dbReference type="EMBL" id="ASP19464.1"/>
    </source>
</evidence>
<dbReference type="AlphaFoldDB" id="A0A222DZS2"/>
<reference evidence="2 3" key="1">
    <citation type="submission" date="2017-07" db="EMBL/GenBank/DDBJ databases">
        <title>Genome Sequence of Antarctobacter heliothermus Strain SMS3 Isolated from a culture of the Diatom Skeletonema marinoi.</title>
        <authorList>
            <person name="Topel M."/>
            <person name="Pinder M.I.M."/>
            <person name="Johansson O.N."/>
            <person name="Kourtchenko O."/>
            <person name="Godhe A."/>
            <person name="Clarke A.K."/>
        </authorList>
    </citation>
    <scope>NUCLEOTIDE SEQUENCE [LARGE SCALE GENOMIC DNA]</scope>
    <source>
        <strain evidence="2 3">SMS3</strain>
    </source>
</reference>
<dbReference type="KEGG" id="aht:ANTHELSMS3_00746"/>
<feature type="transmembrane region" description="Helical" evidence="1">
    <location>
        <begin position="277"/>
        <end position="296"/>
    </location>
</feature>
<feature type="transmembrane region" description="Helical" evidence="1">
    <location>
        <begin position="133"/>
        <end position="155"/>
    </location>
</feature>
<sequence>MSSDTTQHIPAGRIGLSSALFTITAVLATLGALFDVRPALVLGATTLGLFVLIEFYRIPRVQQIAALVLVAIATVSALRMGDVLHVYGDGLVRTLPFLLVFAAVGWLRKAAEQSPSIQALRDGMGEMREGHRFLSLALSAHVMGAGFNLAGIGLLAPMLDGKVTGADTARRLRCAILWGFSTAASWSPFLVGTAAVLTALPAIGWTDALPYGLVMAAGFLIWSVVFDNLTRRNPPVRSSAAPPLAQLGLLRPVGRLLLAILVLFALTMGLIEGVGMALTTAIAIVGPLYATGWMLLVHGLRNGARVGNAAVQVISGYQGMRTETTLFVAANIFGVAMSEVLPGMAGDVLGFWQGGPTGVFFFDTLIILWIFLAICAIGIHPIVSLVVFTSAFAPDTLGIPQPLLAATMMALWGMGTSVSPLSGTTLIMSQLSAVSSFTIAWRWNGLFYFLSSFWVAAVITMAR</sequence>
<keyword evidence="1" id="KW-0472">Membrane</keyword>
<feature type="transmembrane region" description="Helical" evidence="1">
    <location>
        <begin position="64"/>
        <end position="81"/>
    </location>
</feature>
<feature type="transmembrane region" description="Helical" evidence="1">
    <location>
        <begin position="326"/>
        <end position="345"/>
    </location>
</feature>